<feature type="compositionally biased region" description="Polar residues" evidence="1">
    <location>
        <begin position="361"/>
        <end position="377"/>
    </location>
</feature>
<feature type="compositionally biased region" description="Polar residues" evidence="1">
    <location>
        <begin position="928"/>
        <end position="939"/>
    </location>
</feature>
<accession>A0A9P5NR80</accession>
<feature type="region of interest" description="Disordered" evidence="1">
    <location>
        <begin position="203"/>
        <end position="276"/>
    </location>
</feature>
<feature type="compositionally biased region" description="Low complexity" evidence="1">
    <location>
        <begin position="760"/>
        <end position="777"/>
    </location>
</feature>
<sequence length="954" mass="97551">MAQPSQVFPPWLSPTVVVVTNAGGAPVATETSIEYIAPTYFGPSIPLGTLYSFGGTSEPPTVILPGQTTTSAVATSVTTTATPTTTALTTTSATSSSPTSASSISFSASSSSTASLTSFVSSSLSQSASLTSSSFPSASSTGGVTPIAGHSLSKGQLVGIIVASILAVIVSFVAGITLWLCLKGRRKRRSQLNILPIDDDYEIIPPGGHLPGDGSPRHSGEEGDPFLQHHGGAAIAGPSRAPRVPPPPVASTGSKSSGSTANTGSDSSNSHASGFGVLLDRPSLGYLPITPEHDETTGQPLSPTDMARIQRESVLPDDENQYDENGQYTGAYAISQDPQVPPRLVEPSATTPLLGGDSDNAPFTTQPSYLSEKSSFGSHEEGEPSILTARRIKAEDLGPRTNSESTAGPSHRTSTGFLGALGLGGLANIGRLSWFRNLDSPRNSRAISTPDYTADPLTEKDIEIGRSGLLSPHSAGSFGVRPRLGAGVGTLPDGTRPISSTSARSGASGGTLYHDAQSSLPSTPLLAPLPRALTPAEQPRPPSAEHAWISSPLNDGTSGTPPPPAYTDRLHPASSTPPPHHSSNPDLGNGGSNTFAGDILDMPAPAPLNHFSSISSLKETPTGSSFGNNSTKPTSFLPPGLDSTIRPVGWSSRDSATTASRGSFTGLFGLSSSILGTAMGQGMDQGVHDVSILVDDVLDEAPPGAEQGWRTISSTGSNGGGGAPLGGMSPSDPGRRGTFGLFVPHNPGINSEQGSLHSMRSAFSPSASVRSSGSAPASRRDRDVRMDGSISSNSSRPSAHSVARSMGSGASIVAHSLLRTGSISEDDRRKGYASGGPISPALSAFGIAHHQHRTSSSGEQDYPRQPSSPLAMAPTIGSPPIAYMSPDKVHTVRAMDSGTSAGSATLADTSFETIRPGDGEHVGLLSPPRTTSPPISVSSAPWAGGLDGDWQPAP</sequence>
<dbReference type="Proteomes" id="UP000724874">
    <property type="component" value="Unassembled WGS sequence"/>
</dbReference>
<name>A0A9P5NR80_GYMJU</name>
<dbReference type="AlphaFoldDB" id="A0A9P5NR80"/>
<evidence type="ECO:0000256" key="2">
    <source>
        <dbReference type="SAM" id="Phobius"/>
    </source>
</evidence>
<feature type="compositionally biased region" description="Polar residues" evidence="1">
    <location>
        <begin position="789"/>
        <end position="798"/>
    </location>
</feature>
<feature type="region of interest" description="Disordered" evidence="1">
    <location>
        <begin position="486"/>
        <end position="642"/>
    </location>
</feature>
<feature type="compositionally biased region" description="Polar residues" evidence="1">
    <location>
        <begin position="610"/>
        <end position="634"/>
    </location>
</feature>
<feature type="compositionally biased region" description="Polar residues" evidence="1">
    <location>
        <begin position="899"/>
        <end position="912"/>
    </location>
</feature>
<keyword evidence="2" id="KW-1133">Transmembrane helix</keyword>
<reference evidence="3" key="1">
    <citation type="submission" date="2020-11" db="EMBL/GenBank/DDBJ databases">
        <authorList>
            <consortium name="DOE Joint Genome Institute"/>
            <person name="Ahrendt S."/>
            <person name="Riley R."/>
            <person name="Andreopoulos W."/>
            <person name="LaButti K."/>
            <person name="Pangilinan J."/>
            <person name="Ruiz-duenas F.J."/>
            <person name="Barrasa J.M."/>
            <person name="Sanchez-Garcia M."/>
            <person name="Camarero S."/>
            <person name="Miyauchi S."/>
            <person name="Serrano A."/>
            <person name="Linde D."/>
            <person name="Babiker R."/>
            <person name="Drula E."/>
            <person name="Ayuso-Fernandez I."/>
            <person name="Pacheco R."/>
            <person name="Padilla G."/>
            <person name="Ferreira P."/>
            <person name="Barriuso J."/>
            <person name="Kellner H."/>
            <person name="Castanera R."/>
            <person name="Alfaro M."/>
            <person name="Ramirez L."/>
            <person name="Pisabarro A.G."/>
            <person name="Kuo A."/>
            <person name="Tritt A."/>
            <person name="Lipzen A."/>
            <person name="He G."/>
            <person name="Yan M."/>
            <person name="Ng V."/>
            <person name="Cullen D."/>
            <person name="Martin F."/>
            <person name="Rosso M.-N."/>
            <person name="Henrissat B."/>
            <person name="Hibbett D."/>
            <person name="Martinez A.T."/>
            <person name="Grigoriev I.V."/>
        </authorList>
    </citation>
    <scope>NUCLEOTIDE SEQUENCE</scope>
    <source>
        <strain evidence="3">AH 44721</strain>
    </source>
</reference>
<evidence type="ECO:0000256" key="1">
    <source>
        <dbReference type="SAM" id="MobiDB-lite"/>
    </source>
</evidence>
<proteinExistence type="predicted"/>
<comment type="caution">
    <text evidence="3">The sequence shown here is derived from an EMBL/GenBank/DDBJ whole genome shotgun (WGS) entry which is preliminary data.</text>
</comment>
<feature type="transmembrane region" description="Helical" evidence="2">
    <location>
        <begin position="157"/>
        <end position="182"/>
    </location>
</feature>
<protein>
    <submittedName>
        <fullName evidence="3">Uncharacterized protein</fullName>
    </submittedName>
</protein>
<feature type="compositionally biased region" description="Low complexity" evidence="1">
    <location>
        <begin position="518"/>
        <end position="536"/>
    </location>
</feature>
<feature type="region of interest" description="Disordered" evidence="1">
    <location>
        <begin position="707"/>
        <end position="806"/>
    </location>
</feature>
<dbReference type="EMBL" id="JADNYJ010000029">
    <property type="protein sequence ID" value="KAF8903719.1"/>
    <property type="molecule type" value="Genomic_DNA"/>
</dbReference>
<feature type="compositionally biased region" description="Polar residues" evidence="1">
    <location>
        <begin position="400"/>
        <end position="413"/>
    </location>
</feature>
<feature type="region of interest" description="Disordered" evidence="1">
    <location>
        <begin position="334"/>
        <end position="413"/>
    </location>
</feature>
<keyword evidence="2" id="KW-0472">Membrane</keyword>
<dbReference type="OrthoDB" id="2563978at2759"/>
<gene>
    <name evidence="3" type="ORF">CPB84DRAFT_1823828</name>
</gene>
<feature type="compositionally biased region" description="Low complexity" evidence="1">
    <location>
        <begin position="250"/>
        <end position="265"/>
    </location>
</feature>
<evidence type="ECO:0000313" key="4">
    <source>
        <dbReference type="Proteomes" id="UP000724874"/>
    </source>
</evidence>
<keyword evidence="2" id="KW-0812">Transmembrane</keyword>
<organism evidence="3 4">
    <name type="scientific">Gymnopilus junonius</name>
    <name type="common">Spectacular rustgill mushroom</name>
    <name type="synonym">Gymnopilus spectabilis subsp. junonius</name>
    <dbReference type="NCBI Taxonomy" id="109634"/>
    <lineage>
        <taxon>Eukaryota</taxon>
        <taxon>Fungi</taxon>
        <taxon>Dikarya</taxon>
        <taxon>Basidiomycota</taxon>
        <taxon>Agaricomycotina</taxon>
        <taxon>Agaricomycetes</taxon>
        <taxon>Agaricomycetidae</taxon>
        <taxon>Agaricales</taxon>
        <taxon>Agaricineae</taxon>
        <taxon>Hymenogastraceae</taxon>
        <taxon>Gymnopilus</taxon>
    </lineage>
</organism>
<feature type="region of interest" description="Disordered" evidence="1">
    <location>
        <begin position="849"/>
        <end position="877"/>
    </location>
</feature>
<evidence type="ECO:0000313" key="3">
    <source>
        <dbReference type="EMBL" id="KAF8903719.1"/>
    </source>
</evidence>
<keyword evidence="4" id="KW-1185">Reference proteome</keyword>
<feature type="region of interest" description="Disordered" evidence="1">
    <location>
        <begin position="899"/>
        <end position="954"/>
    </location>
</feature>
<feature type="compositionally biased region" description="Polar residues" evidence="1">
    <location>
        <begin position="748"/>
        <end position="758"/>
    </location>
</feature>